<dbReference type="Gene3D" id="1.20.1740.10">
    <property type="entry name" value="Amino acid/polyamine transporter I"/>
    <property type="match status" value="1"/>
</dbReference>
<evidence type="ECO:0000313" key="9">
    <source>
        <dbReference type="WBParaSite" id="SBAD_0000342701-mRNA-1"/>
    </source>
</evidence>
<evidence type="ECO:0000256" key="6">
    <source>
        <dbReference type="SAM" id="Phobius"/>
    </source>
</evidence>
<dbReference type="Pfam" id="PF13520">
    <property type="entry name" value="AA_permease_2"/>
    <property type="match status" value="1"/>
</dbReference>
<dbReference type="InterPro" id="IPR050598">
    <property type="entry name" value="AminoAcid_Transporter"/>
</dbReference>
<keyword evidence="3 6" id="KW-1133">Transmembrane helix</keyword>
<accession>A0A183II28</accession>
<dbReference type="WBParaSite" id="SBAD_0000342701-mRNA-1">
    <property type="protein sequence ID" value="SBAD_0000342701-mRNA-1"/>
    <property type="gene ID" value="SBAD_0000342701"/>
</dbReference>
<sequence length="205" mass="22404">MARDHGDEDRNSEREAREERDAMDDDRVRLKRSISLMNGVTIIVGCIIGSGIFVSPKGVQEHAGSVGLSLTIWVFCGFFSAVGSYCYAELGTLIRSSGGDYAYITEAFGPFIGFMRLWIEAIVVRPCSATIVALTFAKYILQPFYGYCAIPDHCESLLGACALFSLTLVNCLSVRLAAKVQDFFTVAKLLALFLIIGTGLYEIAI</sequence>
<evidence type="ECO:0000313" key="7">
    <source>
        <dbReference type="EMBL" id="VDP00605.1"/>
    </source>
</evidence>
<dbReference type="OrthoDB" id="10062876at2759"/>
<evidence type="ECO:0000256" key="5">
    <source>
        <dbReference type="SAM" id="MobiDB-lite"/>
    </source>
</evidence>
<keyword evidence="2 6" id="KW-0812">Transmembrane</keyword>
<reference evidence="9" key="1">
    <citation type="submission" date="2016-06" db="UniProtKB">
        <authorList>
            <consortium name="WormBaseParasite"/>
        </authorList>
    </citation>
    <scope>IDENTIFICATION</scope>
</reference>
<proteinExistence type="predicted"/>
<organism evidence="9">
    <name type="scientific">Soboliphyme baturini</name>
    <dbReference type="NCBI Taxonomy" id="241478"/>
    <lineage>
        <taxon>Eukaryota</taxon>
        <taxon>Metazoa</taxon>
        <taxon>Ecdysozoa</taxon>
        <taxon>Nematoda</taxon>
        <taxon>Enoplea</taxon>
        <taxon>Dorylaimia</taxon>
        <taxon>Dioctophymatida</taxon>
        <taxon>Dioctophymatoidea</taxon>
        <taxon>Soboliphymatidae</taxon>
        <taxon>Soboliphyme</taxon>
    </lineage>
</organism>
<dbReference type="GO" id="GO:0015179">
    <property type="term" value="F:L-amino acid transmembrane transporter activity"/>
    <property type="evidence" value="ECO:0007669"/>
    <property type="project" value="TreeGrafter"/>
</dbReference>
<dbReference type="GO" id="GO:0016020">
    <property type="term" value="C:membrane"/>
    <property type="evidence" value="ECO:0007669"/>
    <property type="project" value="UniProtKB-SubCell"/>
</dbReference>
<dbReference type="Proteomes" id="UP000270296">
    <property type="component" value="Unassembled WGS sequence"/>
</dbReference>
<evidence type="ECO:0000256" key="3">
    <source>
        <dbReference type="ARBA" id="ARBA00022989"/>
    </source>
</evidence>
<feature type="transmembrane region" description="Helical" evidence="6">
    <location>
        <begin position="183"/>
        <end position="204"/>
    </location>
</feature>
<feature type="transmembrane region" description="Helical" evidence="6">
    <location>
        <begin position="157"/>
        <end position="177"/>
    </location>
</feature>
<dbReference type="FunFam" id="1.20.1740.10:FF:000056">
    <property type="entry name" value="Y+L amino acid transporter 2"/>
    <property type="match status" value="1"/>
</dbReference>
<evidence type="ECO:0000256" key="2">
    <source>
        <dbReference type="ARBA" id="ARBA00022692"/>
    </source>
</evidence>
<feature type="transmembrane region" description="Helical" evidence="6">
    <location>
        <begin position="66"/>
        <end position="88"/>
    </location>
</feature>
<gene>
    <name evidence="7" type="ORF">SBAD_LOCUS3273</name>
</gene>
<evidence type="ECO:0000256" key="4">
    <source>
        <dbReference type="ARBA" id="ARBA00023136"/>
    </source>
</evidence>
<dbReference type="PANTHER" id="PTHR11785">
    <property type="entry name" value="AMINO ACID TRANSPORTER"/>
    <property type="match status" value="1"/>
</dbReference>
<feature type="region of interest" description="Disordered" evidence="5">
    <location>
        <begin position="1"/>
        <end position="22"/>
    </location>
</feature>
<reference evidence="7 8" key="2">
    <citation type="submission" date="2018-11" db="EMBL/GenBank/DDBJ databases">
        <authorList>
            <consortium name="Pathogen Informatics"/>
        </authorList>
    </citation>
    <scope>NUCLEOTIDE SEQUENCE [LARGE SCALE GENOMIC DNA]</scope>
</reference>
<evidence type="ECO:0000313" key="8">
    <source>
        <dbReference type="Proteomes" id="UP000270296"/>
    </source>
</evidence>
<keyword evidence="8" id="KW-1185">Reference proteome</keyword>
<dbReference type="PANTHER" id="PTHR11785:SF531">
    <property type="entry name" value="LARGE NEUTRAL AMINO ACIDS TRANSPORTER SMALL SUBUNIT 1"/>
    <property type="match status" value="1"/>
</dbReference>
<dbReference type="AlphaFoldDB" id="A0A183II28"/>
<dbReference type="EMBL" id="UZAM01007658">
    <property type="protein sequence ID" value="VDP00605.1"/>
    <property type="molecule type" value="Genomic_DNA"/>
</dbReference>
<name>A0A183II28_9BILA</name>
<evidence type="ECO:0000256" key="1">
    <source>
        <dbReference type="ARBA" id="ARBA00004141"/>
    </source>
</evidence>
<comment type="subcellular location">
    <subcellularLocation>
        <location evidence="1">Membrane</location>
        <topology evidence="1">Multi-pass membrane protein</topology>
    </subcellularLocation>
</comment>
<keyword evidence="4 6" id="KW-0472">Membrane</keyword>
<feature type="transmembrane region" description="Helical" evidence="6">
    <location>
        <begin position="36"/>
        <end position="54"/>
    </location>
</feature>
<protein>
    <submittedName>
        <fullName evidence="9">AA_permease domain-containing protein</fullName>
    </submittedName>
</protein>
<dbReference type="InterPro" id="IPR002293">
    <property type="entry name" value="AA/rel_permease1"/>
</dbReference>